<proteinExistence type="predicted"/>
<dbReference type="AlphaFoldDB" id="A0A934HHM6"/>
<reference evidence="1" key="1">
    <citation type="submission" date="2020-12" db="EMBL/GenBank/DDBJ databases">
        <title>Pontibaca salina gen. nov., sp. nov., isolated from marine sediment.</title>
        <authorList>
            <person name="Bo J."/>
            <person name="Wang S."/>
            <person name="Song X."/>
            <person name="Du Z."/>
        </authorList>
    </citation>
    <scope>NUCLEOTIDE SEQUENCE</scope>
    <source>
        <strain evidence="1">S1109L</strain>
    </source>
</reference>
<dbReference type="Proteomes" id="UP000613255">
    <property type="component" value="Unassembled WGS sequence"/>
</dbReference>
<accession>A0A934HHM6</accession>
<gene>
    <name evidence="1" type="ORF">JAO82_00380</name>
</gene>
<comment type="caution">
    <text evidence="1">The sequence shown here is derived from an EMBL/GenBank/DDBJ whole genome shotgun (WGS) entry which is preliminary data.</text>
</comment>
<dbReference type="EMBL" id="JAEIJD010000001">
    <property type="protein sequence ID" value="MBI6628324.1"/>
    <property type="molecule type" value="Genomic_DNA"/>
</dbReference>
<evidence type="ECO:0000313" key="1">
    <source>
        <dbReference type="EMBL" id="MBI6628324.1"/>
    </source>
</evidence>
<sequence>MILRADDARRIEEIDRQRFMHHEAARLMAYAFHDPGKMPEFKSIKAPEKKPKVSDEADQARVRGFFMGLAMRASAGG</sequence>
<organism evidence="1 2">
    <name type="scientific">Pontibaca salina</name>
    <dbReference type="NCBI Taxonomy" id="2795731"/>
    <lineage>
        <taxon>Bacteria</taxon>
        <taxon>Pseudomonadati</taxon>
        <taxon>Pseudomonadota</taxon>
        <taxon>Alphaproteobacteria</taxon>
        <taxon>Rhodobacterales</taxon>
        <taxon>Roseobacteraceae</taxon>
        <taxon>Pontibaca</taxon>
    </lineage>
</organism>
<evidence type="ECO:0000313" key="2">
    <source>
        <dbReference type="Proteomes" id="UP000613255"/>
    </source>
</evidence>
<keyword evidence="2" id="KW-1185">Reference proteome</keyword>
<protein>
    <submittedName>
        <fullName evidence="1">Uncharacterized protein</fullName>
    </submittedName>
</protein>
<name>A0A934HHM6_9RHOB</name>